<evidence type="ECO:0000313" key="2">
    <source>
        <dbReference type="Proteomes" id="UP000198583"/>
    </source>
</evidence>
<dbReference type="SUPFAM" id="SSF103032">
    <property type="entry name" value="Hypothetical protein YwqG"/>
    <property type="match status" value="1"/>
</dbReference>
<accession>A0A1I6FDJ3</accession>
<organism evidence="1 2">
    <name type="scientific">Lentzea waywayandensis</name>
    <dbReference type="NCBI Taxonomy" id="84724"/>
    <lineage>
        <taxon>Bacteria</taxon>
        <taxon>Bacillati</taxon>
        <taxon>Actinomycetota</taxon>
        <taxon>Actinomycetes</taxon>
        <taxon>Pseudonocardiales</taxon>
        <taxon>Pseudonocardiaceae</taxon>
        <taxon>Lentzea</taxon>
    </lineage>
</organism>
<dbReference type="InterPro" id="IPR015315">
    <property type="entry name" value="DUF1963"/>
</dbReference>
<dbReference type="Pfam" id="PF09234">
    <property type="entry name" value="DUF1963"/>
    <property type="match status" value="1"/>
</dbReference>
<protein>
    <recommendedName>
        <fullName evidence="3">DUF1963 domain-containing protein</fullName>
    </recommendedName>
</protein>
<dbReference type="STRING" id="84724.SAMN04488564_11291"/>
<evidence type="ECO:0000313" key="1">
    <source>
        <dbReference type="EMBL" id="SFR27980.1"/>
    </source>
</evidence>
<gene>
    <name evidence="1" type="ORF">SAMN04488564_11291</name>
</gene>
<dbReference type="Proteomes" id="UP000198583">
    <property type="component" value="Unassembled WGS sequence"/>
</dbReference>
<dbReference type="AlphaFoldDB" id="A0A1I6FDJ3"/>
<proteinExistence type="predicted"/>
<keyword evidence="2" id="KW-1185">Reference proteome</keyword>
<evidence type="ECO:0008006" key="3">
    <source>
        <dbReference type="Google" id="ProtNLM"/>
    </source>
</evidence>
<dbReference type="Gene3D" id="2.30.320.10">
    <property type="entry name" value="YwqG-like"/>
    <property type="match status" value="1"/>
</dbReference>
<reference evidence="2" key="1">
    <citation type="submission" date="2016-10" db="EMBL/GenBank/DDBJ databases">
        <authorList>
            <person name="Varghese N."/>
            <person name="Submissions S."/>
        </authorList>
    </citation>
    <scope>NUCLEOTIDE SEQUENCE [LARGE SCALE GENOMIC DNA]</scope>
    <source>
        <strain evidence="2">DSM 44232</strain>
    </source>
</reference>
<dbReference type="RefSeq" id="WP_093603581.1">
    <property type="nucleotide sequence ID" value="NZ_FOYL01000012.1"/>
</dbReference>
<dbReference type="EMBL" id="FOYL01000012">
    <property type="protein sequence ID" value="SFR27980.1"/>
    <property type="molecule type" value="Genomic_DNA"/>
</dbReference>
<dbReference type="InterPro" id="IPR035948">
    <property type="entry name" value="YwqG-like_sf"/>
</dbReference>
<sequence length="250" mass="27545">MTIHDQFRAEALGHGFSESEVERWTPLVRPCGVHREDGQRAGHFGGPIMVPAEVDDRWFPLVATIDCAAVPPEVTDLALPSDGQLLFFGYPEEDGMGDVVYVPSGAAVQERALHPDAGYDEDFPEIVQELQRGDIHLVPRLSLPFVDETEAVAEALAQQWGDPAARFLLGGYGTEFDSRTPAEWAAEVAARQAKEGPRSDRATDSDHWALLAELNVYRSGGGATMFWAIHRDDLAACRFDQAQFVVDWNP</sequence>
<name>A0A1I6FDJ3_9PSEU</name>
<dbReference type="OrthoDB" id="4252561at2"/>